<dbReference type="InterPro" id="IPR011518">
    <property type="entry name" value="Transposase_36"/>
</dbReference>
<organism evidence="1">
    <name type="scientific">marine sediment metagenome</name>
    <dbReference type="NCBI Taxonomy" id="412755"/>
    <lineage>
        <taxon>unclassified sequences</taxon>
        <taxon>metagenomes</taxon>
        <taxon>ecological metagenomes</taxon>
    </lineage>
</organism>
<name>X1AG46_9ZZZZ</name>
<evidence type="ECO:0000313" key="1">
    <source>
        <dbReference type="EMBL" id="GAG81500.1"/>
    </source>
</evidence>
<dbReference type="Pfam" id="PF07592">
    <property type="entry name" value="DDE_Tnp_ISAZ013"/>
    <property type="match status" value="1"/>
</dbReference>
<gene>
    <name evidence="1" type="ORF">S01H4_35794</name>
</gene>
<accession>X1AG46</accession>
<comment type="caution">
    <text evidence="1">The sequence shown here is derived from an EMBL/GenBank/DDBJ whole genome shotgun (WGS) entry which is preliminary data.</text>
</comment>
<protein>
    <recommendedName>
        <fullName evidence="2">ISAzo13 family transposase</fullName>
    </recommendedName>
</protein>
<proteinExistence type="predicted"/>
<sequence>HRLFSEISKNWKGTPLIDYETVLKYTQTTKTEKGLEVEAILVDKQYKKGLKASEDDLKNLNINYHEINSSWNYTISPN</sequence>
<dbReference type="AlphaFoldDB" id="X1AG46"/>
<reference evidence="1" key="1">
    <citation type="journal article" date="2014" name="Front. Microbiol.">
        <title>High frequency of phylogenetically diverse reductive dehalogenase-homologous genes in deep subseafloor sedimentary metagenomes.</title>
        <authorList>
            <person name="Kawai M."/>
            <person name="Futagami T."/>
            <person name="Toyoda A."/>
            <person name="Takaki Y."/>
            <person name="Nishi S."/>
            <person name="Hori S."/>
            <person name="Arai W."/>
            <person name="Tsubouchi T."/>
            <person name="Morono Y."/>
            <person name="Uchiyama I."/>
            <person name="Ito T."/>
            <person name="Fujiyama A."/>
            <person name="Inagaki F."/>
            <person name="Takami H."/>
        </authorList>
    </citation>
    <scope>NUCLEOTIDE SEQUENCE</scope>
    <source>
        <strain evidence="1">Expedition CK06-06</strain>
    </source>
</reference>
<feature type="non-terminal residue" evidence="1">
    <location>
        <position position="1"/>
    </location>
</feature>
<dbReference type="EMBL" id="BART01019067">
    <property type="protein sequence ID" value="GAG81500.1"/>
    <property type="molecule type" value="Genomic_DNA"/>
</dbReference>
<evidence type="ECO:0008006" key="2">
    <source>
        <dbReference type="Google" id="ProtNLM"/>
    </source>
</evidence>